<name>A0A1F6E4X9_9BACT</name>
<dbReference type="InterPro" id="IPR029058">
    <property type="entry name" value="AB_hydrolase_fold"/>
</dbReference>
<dbReference type="GO" id="GO:0006508">
    <property type="term" value="P:proteolysis"/>
    <property type="evidence" value="ECO:0007669"/>
    <property type="project" value="InterPro"/>
</dbReference>
<gene>
    <name evidence="2" type="ORF">A3C95_00310</name>
</gene>
<dbReference type="AlphaFoldDB" id="A0A1F6E4X9"/>
<dbReference type="Gene3D" id="3.40.50.1820">
    <property type="entry name" value="alpha/beta hydrolase"/>
    <property type="match status" value="1"/>
</dbReference>
<sequence length="255" mass="28673">MKKKREHTPRARFAKDIVCEFMPPTRKSNRVLILCAGAPVYPGRRADLLPFFAAKGYWVFLPRYRGTWESGGVFLKKSPHKDILDVMSGISRGFVNLETGKRYRVARPHFFIIGSSFGGPAALLASQDRRVEKVVALSPVIDWSAQRGTTEPLPQLDRTTPLFWGMAYRGSKDAWRKLGKSATYSPKHHAGKISGEKIIVFHAKDDDVVPFAPTRAFAKRTHAALVPLRTGGHLGLGYAVKPRCWKRIARFFNAR</sequence>
<evidence type="ECO:0000259" key="1">
    <source>
        <dbReference type="Pfam" id="PF00326"/>
    </source>
</evidence>
<organism evidence="2 3">
    <name type="scientific">Candidatus Kaiserbacteria bacterium RIFCSPHIGHO2_02_FULL_56_30</name>
    <dbReference type="NCBI Taxonomy" id="1798499"/>
    <lineage>
        <taxon>Bacteria</taxon>
        <taxon>Candidatus Kaiseribacteriota</taxon>
    </lineage>
</organism>
<dbReference type="SUPFAM" id="SSF53474">
    <property type="entry name" value="alpha/beta-Hydrolases"/>
    <property type="match status" value="1"/>
</dbReference>
<reference evidence="2 3" key="1">
    <citation type="journal article" date="2016" name="Nat. Commun.">
        <title>Thousands of microbial genomes shed light on interconnected biogeochemical processes in an aquifer system.</title>
        <authorList>
            <person name="Anantharaman K."/>
            <person name="Brown C.T."/>
            <person name="Hug L.A."/>
            <person name="Sharon I."/>
            <person name="Castelle C.J."/>
            <person name="Probst A.J."/>
            <person name="Thomas B.C."/>
            <person name="Singh A."/>
            <person name="Wilkins M.J."/>
            <person name="Karaoz U."/>
            <person name="Brodie E.L."/>
            <person name="Williams K.H."/>
            <person name="Hubbard S.S."/>
            <person name="Banfield J.F."/>
        </authorList>
    </citation>
    <scope>NUCLEOTIDE SEQUENCE [LARGE SCALE GENOMIC DNA]</scope>
</reference>
<dbReference type="GO" id="GO:0008236">
    <property type="term" value="F:serine-type peptidase activity"/>
    <property type="evidence" value="ECO:0007669"/>
    <property type="project" value="InterPro"/>
</dbReference>
<feature type="domain" description="Peptidase S9 prolyl oligopeptidase catalytic" evidence="1">
    <location>
        <begin position="51"/>
        <end position="220"/>
    </location>
</feature>
<dbReference type="EMBL" id="MFLM01000006">
    <property type="protein sequence ID" value="OGG68647.1"/>
    <property type="molecule type" value="Genomic_DNA"/>
</dbReference>
<evidence type="ECO:0000313" key="2">
    <source>
        <dbReference type="EMBL" id="OGG68647.1"/>
    </source>
</evidence>
<accession>A0A1F6E4X9</accession>
<dbReference type="Proteomes" id="UP000177107">
    <property type="component" value="Unassembled WGS sequence"/>
</dbReference>
<protein>
    <recommendedName>
        <fullName evidence="1">Peptidase S9 prolyl oligopeptidase catalytic domain-containing protein</fullName>
    </recommendedName>
</protein>
<dbReference type="STRING" id="1798499.A3C95_00310"/>
<dbReference type="InterPro" id="IPR001375">
    <property type="entry name" value="Peptidase_S9_cat"/>
</dbReference>
<evidence type="ECO:0000313" key="3">
    <source>
        <dbReference type="Proteomes" id="UP000177107"/>
    </source>
</evidence>
<proteinExistence type="predicted"/>
<comment type="caution">
    <text evidence="2">The sequence shown here is derived from an EMBL/GenBank/DDBJ whole genome shotgun (WGS) entry which is preliminary data.</text>
</comment>
<dbReference type="Pfam" id="PF00326">
    <property type="entry name" value="Peptidase_S9"/>
    <property type="match status" value="1"/>
</dbReference>